<gene>
    <name evidence="1" type="ORF">PS691_04960</name>
</gene>
<protein>
    <submittedName>
        <fullName evidence="1">Uncharacterized protein</fullName>
    </submittedName>
</protein>
<evidence type="ECO:0000313" key="2">
    <source>
        <dbReference type="Proteomes" id="UP000337909"/>
    </source>
</evidence>
<evidence type="ECO:0000313" key="1">
    <source>
        <dbReference type="EMBL" id="VVO31238.1"/>
    </source>
</evidence>
<sequence length="96" mass="10860">MLGKLVHAAIAGMGWWRFGRKIAVLLHQKEPYMISDQMTNQTSEDRAIWDQYFCAALIAESNLTAPVVGGATHEDRQNLLIERAKALADKMMETRK</sequence>
<reference evidence="1 2" key="1">
    <citation type="submission" date="2019-09" db="EMBL/GenBank/DDBJ databases">
        <authorList>
            <person name="Chandra G."/>
            <person name="Truman W A."/>
        </authorList>
    </citation>
    <scope>NUCLEOTIDE SEQUENCE [LARGE SCALE GENOMIC DNA]</scope>
    <source>
        <strain evidence="1">PS691</strain>
    </source>
</reference>
<proteinExistence type="predicted"/>
<dbReference type="Proteomes" id="UP000337909">
    <property type="component" value="Unassembled WGS sequence"/>
</dbReference>
<organism evidence="1 2">
    <name type="scientific">Pseudomonas fluorescens</name>
    <dbReference type="NCBI Taxonomy" id="294"/>
    <lineage>
        <taxon>Bacteria</taxon>
        <taxon>Pseudomonadati</taxon>
        <taxon>Pseudomonadota</taxon>
        <taxon>Gammaproteobacteria</taxon>
        <taxon>Pseudomonadales</taxon>
        <taxon>Pseudomonadaceae</taxon>
        <taxon>Pseudomonas</taxon>
    </lineage>
</organism>
<dbReference type="AlphaFoldDB" id="A0A5E7EWB0"/>
<accession>A0A5E7EWB0</accession>
<name>A0A5E7EWB0_PSEFL</name>
<dbReference type="EMBL" id="CABVHQ010000071">
    <property type="protein sequence ID" value="VVO31238.1"/>
    <property type="molecule type" value="Genomic_DNA"/>
</dbReference>